<protein>
    <recommendedName>
        <fullName evidence="17">Cytochrome P450</fullName>
    </recommendedName>
</protein>
<dbReference type="GO" id="GO:0016020">
    <property type="term" value="C:membrane"/>
    <property type="evidence" value="ECO:0007669"/>
    <property type="project" value="UniProtKB-SubCell"/>
</dbReference>
<dbReference type="GO" id="GO:0016114">
    <property type="term" value="P:terpenoid biosynthetic process"/>
    <property type="evidence" value="ECO:0007669"/>
    <property type="project" value="UniProtKB-ARBA"/>
</dbReference>
<dbReference type="PRINTS" id="PR00385">
    <property type="entry name" value="P450"/>
</dbReference>
<dbReference type="EMBL" id="JAGGNH010000002">
    <property type="protein sequence ID" value="KAJ0980126.1"/>
    <property type="molecule type" value="Genomic_DNA"/>
</dbReference>
<dbReference type="InterPro" id="IPR036396">
    <property type="entry name" value="Cyt_P450_sf"/>
</dbReference>
<keyword evidence="5" id="KW-0812">Transmembrane</keyword>
<evidence type="ECO:0000256" key="10">
    <source>
        <dbReference type="ARBA" id="ARBA00023033"/>
    </source>
</evidence>
<keyword evidence="4 12" id="KW-0349">Heme</keyword>
<dbReference type="OrthoDB" id="765152at2759"/>
<evidence type="ECO:0000256" key="7">
    <source>
        <dbReference type="ARBA" id="ARBA00022989"/>
    </source>
</evidence>
<evidence type="ECO:0000256" key="11">
    <source>
        <dbReference type="ARBA" id="ARBA00023136"/>
    </source>
</evidence>
<reference evidence="15" key="1">
    <citation type="submission" date="2021-03" db="EMBL/GenBank/DDBJ databases">
        <authorList>
            <person name="Li Z."/>
            <person name="Yang C."/>
        </authorList>
    </citation>
    <scope>NUCLEOTIDE SEQUENCE</scope>
    <source>
        <strain evidence="15">Dzin_1.0</strain>
        <tissue evidence="15">Leaf</tissue>
    </source>
</reference>
<evidence type="ECO:0000256" key="4">
    <source>
        <dbReference type="ARBA" id="ARBA00022617"/>
    </source>
</evidence>
<evidence type="ECO:0000313" key="16">
    <source>
        <dbReference type="Proteomes" id="UP001085076"/>
    </source>
</evidence>
<keyword evidence="16" id="KW-1185">Reference proteome</keyword>
<dbReference type="GO" id="GO:0020037">
    <property type="term" value="F:heme binding"/>
    <property type="evidence" value="ECO:0007669"/>
    <property type="project" value="InterPro"/>
</dbReference>
<dbReference type="InterPro" id="IPR002401">
    <property type="entry name" value="Cyt_P450_E_grp-I"/>
</dbReference>
<dbReference type="InterPro" id="IPR001128">
    <property type="entry name" value="Cyt_P450"/>
</dbReference>
<evidence type="ECO:0000256" key="13">
    <source>
        <dbReference type="RuleBase" id="RU000461"/>
    </source>
</evidence>
<keyword evidence="7" id="KW-1133">Transmembrane helix</keyword>
<evidence type="ECO:0000256" key="12">
    <source>
        <dbReference type="PIRSR" id="PIRSR602401-1"/>
    </source>
</evidence>
<organism evidence="15 16">
    <name type="scientific">Dioscorea zingiberensis</name>
    <dbReference type="NCBI Taxonomy" id="325984"/>
    <lineage>
        <taxon>Eukaryota</taxon>
        <taxon>Viridiplantae</taxon>
        <taxon>Streptophyta</taxon>
        <taxon>Embryophyta</taxon>
        <taxon>Tracheophyta</taxon>
        <taxon>Spermatophyta</taxon>
        <taxon>Magnoliopsida</taxon>
        <taxon>Liliopsida</taxon>
        <taxon>Dioscoreales</taxon>
        <taxon>Dioscoreaceae</taxon>
        <taxon>Dioscorea</taxon>
    </lineage>
</organism>
<feature type="binding site" description="axial binding residue" evidence="12">
    <location>
        <position position="462"/>
    </location>
    <ligand>
        <name>heme</name>
        <dbReference type="ChEBI" id="CHEBI:30413"/>
    </ligand>
    <ligandPart>
        <name>Fe</name>
        <dbReference type="ChEBI" id="CHEBI:18248"/>
    </ligandPart>
</feature>
<dbReference type="SUPFAM" id="SSF48264">
    <property type="entry name" value="Cytochrome P450"/>
    <property type="match status" value="1"/>
</dbReference>
<accession>A0A9D5CV14</accession>
<evidence type="ECO:0000256" key="2">
    <source>
        <dbReference type="ARBA" id="ARBA00004370"/>
    </source>
</evidence>
<evidence type="ECO:0000256" key="14">
    <source>
        <dbReference type="SAM" id="SignalP"/>
    </source>
</evidence>
<comment type="subcellular location">
    <subcellularLocation>
        <location evidence="2">Membrane</location>
    </subcellularLocation>
</comment>
<evidence type="ECO:0000256" key="9">
    <source>
        <dbReference type="ARBA" id="ARBA00023004"/>
    </source>
</evidence>
<name>A0A9D5CV14_9LILI</name>
<comment type="similarity">
    <text evidence="3 13">Belongs to the cytochrome P450 family.</text>
</comment>
<evidence type="ECO:0000256" key="1">
    <source>
        <dbReference type="ARBA" id="ARBA00001971"/>
    </source>
</evidence>
<dbReference type="PANTHER" id="PTHR47955">
    <property type="entry name" value="CYTOCHROME P450 FAMILY 71 PROTEIN"/>
    <property type="match status" value="1"/>
</dbReference>
<dbReference type="GO" id="GO:0016705">
    <property type="term" value="F:oxidoreductase activity, acting on paired donors, with incorporation or reduction of molecular oxygen"/>
    <property type="evidence" value="ECO:0007669"/>
    <property type="project" value="InterPro"/>
</dbReference>
<keyword evidence="10 13" id="KW-0503">Monooxygenase</keyword>
<keyword evidence="14" id="KW-0732">Signal</keyword>
<keyword evidence="6 12" id="KW-0479">Metal-binding</keyword>
<dbReference type="GO" id="GO:0005506">
    <property type="term" value="F:iron ion binding"/>
    <property type="evidence" value="ECO:0007669"/>
    <property type="project" value="InterPro"/>
</dbReference>
<dbReference type="PANTHER" id="PTHR47955:SF9">
    <property type="entry name" value="PREMNASPIRODIENE OXYGENASE-LIKE"/>
    <property type="match status" value="1"/>
</dbReference>
<evidence type="ECO:0000256" key="8">
    <source>
        <dbReference type="ARBA" id="ARBA00023002"/>
    </source>
</evidence>
<dbReference type="FunFam" id="1.10.630.10:FF:000008">
    <property type="entry name" value="Cytochrome P450 71D8"/>
    <property type="match status" value="1"/>
</dbReference>
<keyword evidence="11" id="KW-0472">Membrane</keyword>
<feature type="signal peptide" evidence="14">
    <location>
        <begin position="1"/>
        <end position="26"/>
    </location>
</feature>
<comment type="cofactor">
    <cofactor evidence="1 12">
        <name>heme</name>
        <dbReference type="ChEBI" id="CHEBI:30413"/>
    </cofactor>
</comment>
<evidence type="ECO:0000256" key="5">
    <source>
        <dbReference type="ARBA" id="ARBA00022692"/>
    </source>
</evidence>
<dbReference type="CDD" id="cd11072">
    <property type="entry name" value="CYP71-like"/>
    <property type="match status" value="1"/>
</dbReference>
<feature type="chain" id="PRO_5039545747" description="Cytochrome P450" evidence="14">
    <location>
        <begin position="27"/>
        <end position="530"/>
    </location>
</feature>
<gene>
    <name evidence="15" type="ORF">J5N97_008381</name>
</gene>
<dbReference type="Gene3D" id="1.10.630.10">
    <property type="entry name" value="Cytochrome P450"/>
    <property type="match status" value="1"/>
</dbReference>
<dbReference type="PROSITE" id="PS00086">
    <property type="entry name" value="CYTOCHROME_P450"/>
    <property type="match status" value="1"/>
</dbReference>
<dbReference type="AlphaFoldDB" id="A0A9D5CV14"/>
<evidence type="ECO:0008006" key="17">
    <source>
        <dbReference type="Google" id="ProtNLM"/>
    </source>
</evidence>
<keyword evidence="9 12" id="KW-0408">Iron</keyword>
<dbReference type="InterPro" id="IPR017972">
    <property type="entry name" value="Cyt_P450_CS"/>
</dbReference>
<keyword evidence="8 13" id="KW-0560">Oxidoreductase</keyword>
<evidence type="ECO:0000256" key="3">
    <source>
        <dbReference type="ARBA" id="ARBA00010617"/>
    </source>
</evidence>
<dbReference type="Proteomes" id="UP001085076">
    <property type="component" value="Miscellaneous, Linkage group lg02"/>
</dbReference>
<evidence type="ECO:0000313" key="15">
    <source>
        <dbReference type="EMBL" id="KAJ0980126.1"/>
    </source>
</evidence>
<dbReference type="PRINTS" id="PR00463">
    <property type="entry name" value="EP450I"/>
</dbReference>
<proteinExistence type="inferred from homology"/>
<dbReference type="GO" id="GO:0004497">
    <property type="term" value="F:monooxygenase activity"/>
    <property type="evidence" value="ECO:0007669"/>
    <property type="project" value="UniProtKB-KW"/>
</dbReference>
<evidence type="ECO:0000256" key="6">
    <source>
        <dbReference type="ARBA" id="ARBA00022723"/>
    </source>
</evidence>
<dbReference type="Pfam" id="PF00067">
    <property type="entry name" value="p450"/>
    <property type="match status" value="1"/>
</dbReference>
<sequence length="530" mass="59918">MEHLMILSSCALFILSIFILFKLTGAASRRRSSTSRPGAKLPPGPWRLPIIGNLHNMVGSAPHERLTELAKKHGPLMHLKLGQVSTIVVSSRDVAREMMKTHDLCISDRPVTPSIEIFTYGGQGLIFTPYGEYWRQMRKICVLELLSQKRVQSFRSIREEEVSKFIHSIYSEATTTTSSASSSRRPVVNISEKLATLTNNVITRVSVGKLWEDRHTFLMALDEAGIASAGFNVADFYPSLKFLTKLTGLSRRLKRNHWKLDSVFQSVLREHELRREETKQKGVIPENEDLVDVLLRVREEGGLQHPLTMEGVKSVIFDIFGGGTETSSNTMEWAMAEMIRNPEVMNKAQSEVREVLQGKTEVTEEDIDGLNYLKLVIKETLRLHTPAPLLLPRECRETCEVMGYQVPAGAKVLVNAWAMSRDPAYWDEPLKFWPERFEQSTAVNFNGSCYEFIPFGSGRRMCPGMLFGLANVELPLAQLLYYFDWKLPNGLEADHPQELDMSDSFGVLLRKKLDLLLLPLPRGVVPCPKS</sequence>
<reference evidence="15" key="2">
    <citation type="journal article" date="2022" name="Hortic Res">
        <title>The genome of Dioscorea zingiberensis sheds light on the biosynthesis, origin and evolution of the medicinally important diosgenin saponins.</title>
        <authorList>
            <person name="Li Y."/>
            <person name="Tan C."/>
            <person name="Li Z."/>
            <person name="Guo J."/>
            <person name="Li S."/>
            <person name="Chen X."/>
            <person name="Wang C."/>
            <person name="Dai X."/>
            <person name="Yang H."/>
            <person name="Song W."/>
            <person name="Hou L."/>
            <person name="Xu J."/>
            <person name="Tong Z."/>
            <person name="Xu A."/>
            <person name="Yuan X."/>
            <person name="Wang W."/>
            <person name="Yang Q."/>
            <person name="Chen L."/>
            <person name="Sun Z."/>
            <person name="Wang K."/>
            <person name="Pan B."/>
            <person name="Chen J."/>
            <person name="Bao Y."/>
            <person name="Liu F."/>
            <person name="Qi X."/>
            <person name="Gang D.R."/>
            <person name="Wen J."/>
            <person name="Li J."/>
        </authorList>
    </citation>
    <scope>NUCLEOTIDE SEQUENCE</scope>
    <source>
        <strain evidence="15">Dzin_1.0</strain>
    </source>
</reference>
<comment type="caution">
    <text evidence="15">The sequence shown here is derived from an EMBL/GenBank/DDBJ whole genome shotgun (WGS) entry which is preliminary data.</text>
</comment>